<reference evidence="3" key="1">
    <citation type="journal article" date="2021" name="bioRxiv">
        <title>Whole Genome Assembly and Annotation of Northern Wild Rice, Zizania palustris L., Supports a Whole Genome Duplication in the Zizania Genus.</title>
        <authorList>
            <person name="Haas M."/>
            <person name="Kono T."/>
            <person name="Macchietto M."/>
            <person name="Millas R."/>
            <person name="McGilp L."/>
            <person name="Shao M."/>
            <person name="Duquette J."/>
            <person name="Hirsch C.N."/>
            <person name="Kimball J."/>
        </authorList>
    </citation>
    <scope>NUCLEOTIDE SEQUENCE</scope>
    <source>
        <tissue evidence="3">Fresh leaf tissue</tissue>
    </source>
</reference>
<feature type="transmembrane region" description="Helical" evidence="2">
    <location>
        <begin position="186"/>
        <end position="205"/>
    </location>
</feature>
<reference evidence="3" key="2">
    <citation type="submission" date="2021-02" db="EMBL/GenBank/DDBJ databases">
        <authorList>
            <person name="Kimball J.A."/>
            <person name="Haas M.W."/>
            <person name="Macchietto M."/>
            <person name="Kono T."/>
            <person name="Duquette J."/>
            <person name="Shao M."/>
        </authorList>
    </citation>
    <scope>NUCLEOTIDE SEQUENCE</scope>
    <source>
        <tissue evidence="3">Fresh leaf tissue</tissue>
    </source>
</reference>
<dbReference type="EMBL" id="JAAALK010000082">
    <property type="protein sequence ID" value="KAG8087346.1"/>
    <property type="molecule type" value="Genomic_DNA"/>
</dbReference>
<protein>
    <submittedName>
        <fullName evidence="3">Uncharacterized protein</fullName>
    </submittedName>
</protein>
<name>A0A8J5WBZ3_ZIZPA</name>
<dbReference type="Proteomes" id="UP000729402">
    <property type="component" value="Unassembled WGS sequence"/>
</dbReference>
<proteinExistence type="predicted"/>
<dbReference type="PANTHER" id="PTHR33868:SF10">
    <property type="entry name" value="OS08G0483100 PROTEIN"/>
    <property type="match status" value="1"/>
</dbReference>
<sequence>MLRRTTGSGASGGGGGGSGGGSGGLEWWELERDMLVVAAAAAEHKKQQLSPRRPFFAADLLQNCDLPPPAKLFGPLPTLQRLENAAAGTNCRSGGNVDGGNDDRLMRALRLSQSRAREAEGKLAAAGASNGELAALLVRDSVVLSAHRRWVMMLEAENFLLRGVGAVVFDDGDEEEEGDARRGAVAAWWLALAVCVGIAGVGLAMTKLLL</sequence>
<keyword evidence="4" id="KW-1185">Reference proteome</keyword>
<dbReference type="AlphaFoldDB" id="A0A8J5WBZ3"/>
<evidence type="ECO:0000256" key="2">
    <source>
        <dbReference type="SAM" id="Phobius"/>
    </source>
</evidence>
<accession>A0A8J5WBZ3</accession>
<keyword evidence="2" id="KW-0472">Membrane</keyword>
<evidence type="ECO:0000313" key="4">
    <source>
        <dbReference type="Proteomes" id="UP000729402"/>
    </source>
</evidence>
<dbReference type="OrthoDB" id="1673621at2759"/>
<keyword evidence="2" id="KW-1133">Transmembrane helix</keyword>
<keyword evidence="2" id="KW-0812">Transmembrane</keyword>
<evidence type="ECO:0000256" key="1">
    <source>
        <dbReference type="SAM" id="MobiDB-lite"/>
    </source>
</evidence>
<comment type="caution">
    <text evidence="3">The sequence shown here is derived from an EMBL/GenBank/DDBJ whole genome shotgun (WGS) entry which is preliminary data.</text>
</comment>
<evidence type="ECO:0000313" key="3">
    <source>
        <dbReference type="EMBL" id="KAG8087346.1"/>
    </source>
</evidence>
<dbReference type="PANTHER" id="PTHR33868">
    <property type="entry name" value="EXPRESSED PROTEIN"/>
    <property type="match status" value="1"/>
</dbReference>
<feature type="region of interest" description="Disordered" evidence="1">
    <location>
        <begin position="1"/>
        <end position="24"/>
    </location>
</feature>
<gene>
    <name evidence="3" type="ORF">GUJ93_ZPchr0010g8834</name>
</gene>
<feature type="compositionally biased region" description="Gly residues" evidence="1">
    <location>
        <begin position="9"/>
        <end position="24"/>
    </location>
</feature>
<organism evidence="3 4">
    <name type="scientific">Zizania palustris</name>
    <name type="common">Northern wild rice</name>
    <dbReference type="NCBI Taxonomy" id="103762"/>
    <lineage>
        <taxon>Eukaryota</taxon>
        <taxon>Viridiplantae</taxon>
        <taxon>Streptophyta</taxon>
        <taxon>Embryophyta</taxon>
        <taxon>Tracheophyta</taxon>
        <taxon>Spermatophyta</taxon>
        <taxon>Magnoliopsida</taxon>
        <taxon>Liliopsida</taxon>
        <taxon>Poales</taxon>
        <taxon>Poaceae</taxon>
        <taxon>BOP clade</taxon>
        <taxon>Oryzoideae</taxon>
        <taxon>Oryzeae</taxon>
        <taxon>Zizaniinae</taxon>
        <taxon>Zizania</taxon>
    </lineage>
</organism>